<reference evidence="1" key="1">
    <citation type="submission" date="2020-08" db="EMBL/GenBank/DDBJ databases">
        <title>Multicomponent nature underlies the extraordinary mechanical properties of spider dragline silk.</title>
        <authorList>
            <person name="Kono N."/>
            <person name="Nakamura H."/>
            <person name="Mori M."/>
            <person name="Yoshida Y."/>
            <person name="Ohtoshi R."/>
            <person name="Malay A.D."/>
            <person name="Moran D.A.P."/>
            <person name="Tomita M."/>
            <person name="Numata K."/>
            <person name="Arakawa K."/>
        </authorList>
    </citation>
    <scope>NUCLEOTIDE SEQUENCE</scope>
</reference>
<dbReference type="EMBL" id="BMAU01021173">
    <property type="protein sequence ID" value="GFX93390.1"/>
    <property type="molecule type" value="Genomic_DNA"/>
</dbReference>
<name>A0A8X6RN21_TRICX</name>
<organism evidence="1 2">
    <name type="scientific">Trichonephila clavipes</name>
    <name type="common">Golden silk orbweaver</name>
    <name type="synonym">Nephila clavipes</name>
    <dbReference type="NCBI Taxonomy" id="2585209"/>
    <lineage>
        <taxon>Eukaryota</taxon>
        <taxon>Metazoa</taxon>
        <taxon>Ecdysozoa</taxon>
        <taxon>Arthropoda</taxon>
        <taxon>Chelicerata</taxon>
        <taxon>Arachnida</taxon>
        <taxon>Araneae</taxon>
        <taxon>Araneomorphae</taxon>
        <taxon>Entelegynae</taxon>
        <taxon>Araneoidea</taxon>
        <taxon>Nephilidae</taxon>
        <taxon>Trichonephila</taxon>
    </lineage>
</organism>
<protein>
    <submittedName>
        <fullName evidence="1">Uncharacterized protein</fullName>
    </submittedName>
</protein>
<evidence type="ECO:0000313" key="2">
    <source>
        <dbReference type="Proteomes" id="UP000887159"/>
    </source>
</evidence>
<dbReference type="Proteomes" id="UP000887159">
    <property type="component" value="Unassembled WGS sequence"/>
</dbReference>
<gene>
    <name evidence="1" type="primary">NCL1_48891</name>
    <name evidence="1" type="ORF">TNCV_151961</name>
</gene>
<comment type="caution">
    <text evidence="1">The sequence shown here is derived from an EMBL/GenBank/DDBJ whole genome shotgun (WGS) entry which is preliminary data.</text>
</comment>
<dbReference type="AlphaFoldDB" id="A0A8X6RN21"/>
<keyword evidence="2" id="KW-1185">Reference proteome</keyword>
<sequence length="128" mass="14661">MYTSRHFLHLLQSPVNARSVDISQCANSPYLIEDETLNGCGIINNLIDYADGQEEPDSLRADKIYAGIQLSNKLGKHFLKIDINSKRSMKFQKDLQSCISGYRDLYKQVTNRPSLQKLISYFMTPKNK</sequence>
<accession>A0A8X6RN21</accession>
<proteinExistence type="predicted"/>
<evidence type="ECO:0000313" key="1">
    <source>
        <dbReference type="EMBL" id="GFX93390.1"/>
    </source>
</evidence>